<dbReference type="AlphaFoldDB" id="A0A6B0RRM0"/>
<feature type="compositionally biased region" description="Basic and acidic residues" evidence="1">
    <location>
        <begin position="84"/>
        <end position="95"/>
    </location>
</feature>
<evidence type="ECO:0000313" key="3">
    <source>
        <dbReference type="Proteomes" id="UP000322234"/>
    </source>
</evidence>
<name>A0A6B0RRM0_9CETA</name>
<comment type="caution">
    <text evidence="2">The sequence shown here is derived from an EMBL/GenBank/DDBJ whole genome shotgun (WGS) entry which is preliminary data.</text>
</comment>
<proteinExistence type="predicted"/>
<gene>
    <name evidence="2" type="ORF">E5288_WYG004409</name>
</gene>
<organism evidence="2 3">
    <name type="scientific">Bos mutus</name>
    <name type="common">wild yak</name>
    <dbReference type="NCBI Taxonomy" id="72004"/>
    <lineage>
        <taxon>Eukaryota</taxon>
        <taxon>Metazoa</taxon>
        <taxon>Chordata</taxon>
        <taxon>Craniata</taxon>
        <taxon>Vertebrata</taxon>
        <taxon>Euteleostomi</taxon>
        <taxon>Mammalia</taxon>
        <taxon>Eutheria</taxon>
        <taxon>Laurasiatheria</taxon>
        <taxon>Artiodactyla</taxon>
        <taxon>Ruminantia</taxon>
        <taxon>Pecora</taxon>
        <taxon>Bovidae</taxon>
        <taxon>Bovinae</taxon>
        <taxon>Bos</taxon>
    </lineage>
</organism>
<feature type="region of interest" description="Disordered" evidence="1">
    <location>
        <begin position="70"/>
        <end position="113"/>
    </location>
</feature>
<sequence length="182" mass="20292">MGTLSRAHCPPTQYCSSLFVDKVSTTEISEHQLQCDDMTSVVKDKNSWVSQQNAQLLRLRKVILLGAQQGAEAPWEGNRQKRPKGLEGEEEKAPGEDPNQSQAPLTCVHKHSPDCRRDEETLSQHLPCPESCKTQPPSLQNQVPQLLLPVPGRSLHPEKWLREFGTGVLGRGTANKKRKLSL</sequence>
<reference evidence="2" key="1">
    <citation type="submission" date="2019-10" db="EMBL/GenBank/DDBJ databases">
        <title>The sequence and de novo assembly of the wild yak genome.</title>
        <authorList>
            <person name="Liu Y."/>
        </authorList>
    </citation>
    <scope>NUCLEOTIDE SEQUENCE [LARGE SCALE GENOMIC DNA]</scope>
    <source>
        <strain evidence="2">WY2019</strain>
    </source>
</reference>
<evidence type="ECO:0000256" key="1">
    <source>
        <dbReference type="SAM" id="MobiDB-lite"/>
    </source>
</evidence>
<accession>A0A6B0RRM0</accession>
<protein>
    <submittedName>
        <fullName evidence="2">Uncharacterized protein</fullName>
    </submittedName>
</protein>
<dbReference type="EMBL" id="VBQZ03000085">
    <property type="protein sequence ID" value="MXQ92719.1"/>
    <property type="molecule type" value="Genomic_DNA"/>
</dbReference>
<dbReference type="Proteomes" id="UP000322234">
    <property type="component" value="Unassembled WGS sequence"/>
</dbReference>
<keyword evidence="3" id="KW-1185">Reference proteome</keyword>
<evidence type="ECO:0000313" key="2">
    <source>
        <dbReference type="EMBL" id="MXQ92719.1"/>
    </source>
</evidence>